<organism evidence="1 2">
    <name type="scientific">Belliella marina</name>
    <dbReference type="NCBI Taxonomy" id="1644146"/>
    <lineage>
        <taxon>Bacteria</taxon>
        <taxon>Pseudomonadati</taxon>
        <taxon>Bacteroidota</taxon>
        <taxon>Cytophagia</taxon>
        <taxon>Cytophagales</taxon>
        <taxon>Cyclobacteriaceae</taxon>
        <taxon>Belliella</taxon>
    </lineage>
</organism>
<protein>
    <submittedName>
        <fullName evidence="1">Uncharacterized protein</fullName>
    </submittedName>
</protein>
<proteinExistence type="predicted"/>
<evidence type="ECO:0000313" key="1">
    <source>
        <dbReference type="EMBL" id="MFD2036083.1"/>
    </source>
</evidence>
<dbReference type="EMBL" id="JBHUHR010000039">
    <property type="protein sequence ID" value="MFD2036083.1"/>
    <property type="molecule type" value="Genomic_DNA"/>
</dbReference>
<dbReference type="Proteomes" id="UP001597361">
    <property type="component" value="Unassembled WGS sequence"/>
</dbReference>
<accession>A0ABW4VPS8</accession>
<dbReference type="RefSeq" id="WP_376887106.1">
    <property type="nucleotide sequence ID" value="NZ_JBHUHR010000039.1"/>
</dbReference>
<gene>
    <name evidence="1" type="ORF">ACFSKL_14875</name>
</gene>
<keyword evidence="2" id="KW-1185">Reference proteome</keyword>
<sequence length="93" mass="10750">MATGVKADIHNKIFQSNTVKKVISNLGWPLLYPIFPKGLSPDIFTLLVLFHRRFVLPFMKKIIAQPKLCFVQCEISSKLEFEKNKYGFENIGY</sequence>
<name>A0ABW4VPS8_9BACT</name>
<comment type="caution">
    <text evidence="1">The sequence shown here is derived from an EMBL/GenBank/DDBJ whole genome shotgun (WGS) entry which is preliminary data.</text>
</comment>
<reference evidence="2" key="1">
    <citation type="journal article" date="2019" name="Int. J. Syst. Evol. Microbiol.">
        <title>The Global Catalogue of Microorganisms (GCM) 10K type strain sequencing project: providing services to taxonomists for standard genome sequencing and annotation.</title>
        <authorList>
            <consortium name="The Broad Institute Genomics Platform"/>
            <consortium name="The Broad Institute Genome Sequencing Center for Infectious Disease"/>
            <person name="Wu L."/>
            <person name="Ma J."/>
        </authorList>
    </citation>
    <scope>NUCLEOTIDE SEQUENCE [LARGE SCALE GENOMIC DNA]</scope>
    <source>
        <strain evidence="2">CGMCC 1.15180</strain>
    </source>
</reference>
<evidence type="ECO:0000313" key="2">
    <source>
        <dbReference type="Proteomes" id="UP001597361"/>
    </source>
</evidence>